<organism evidence="2 3">
    <name type="scientific">Neoroseomonas terrae</name>
    <dbReference type="NCBI Taxonomy" id="424799"/>
    <lineage>
        <taxon>Bacteria</taxon>
        <taxon>Pseudomonadati</taxon>
        <taxon>Pseudomonadota</taxon>
        <taxon>Alphaproteobacteria</taxon>
        <taxon>Acetobacterales</taxon>
        <taxon>Acetobacteraceae</taxon>
        <taxon>Neoroseomonas</taxon>
    </lineage>
</organism>
<name>A0ABS5ENG2_9PROT</name>
<feature type="region of interest" description="Disordered" evidence="1">
    <location>
        <begin position="1"/>
        <end position="23"/>
    </location>
</feature>
<dbReference type="Proteomes" id="UP000698752">
    <property type="component" value="Unassembled WGS sequence"/>
</dbReference>
<keyword evidence="3" id="KW-1185">Reference proteome</keyword>
<protein>
    <submittedName>
        <fullName evidence="2">Uncharacterized protein</fullName>
    </submittedName>
</protein>
<evidence type="ECO:0000313" key="3">
    <source>
        <dbReference type="Proteomes" id="UP000698752"/>
    </source>
</evidence>
<proteinExistence type="predicted"/>
<evidence type="ECO:0000313" key="2">
    <source>
        <dbReference type="EMBL" id="MBR0652553.1"/>
    </source>
</evidence>
<evidence type="ECO:0000256" key="1">
    <source>
        <dbReference type="SAM" id="MobiDB-lite"/>
    </source>
</evidence>
<dbReference type="EMBL" id="JAAEDI010000030">
    <property type="protein sequence ID" value="MBR0652553.1"/>
    <property type="molecule type" value="Genomic_DNA"/>
</dbReference>
<accession>A0ABS5ENG2</accession>
<reference evidence="3" key="1">
    <citation type="journal article" date="2021" name="Syst. Appl. Microbiol.">
        <title>Roseomonas hellenica sp. nov., isolated from roots of wild-growing Alkanna tinctoria.</title>
        <authorList>
            <person name="Rat A."/>
            <person name="Naranjo H.D."/>
            <person name="Lebbe L."/>
            <person name="Cnockaert M."/>
            <person name="Krigas N."/>
            <person name="Grigoriadou K."/>
            <person name="Maloupa E."/>
            <person name="Willems A."/>
        </authorList>
    </citation>
    <scope>NUCLEOTIDE SEQUENCE [LARGE SCALE GENOMIC DNA]</scope>
    <source>
        <strain evidence="3">LMG 31159</strain>
    </source>
</reference>
<dbReference type="RefSeq" id="WP_211871268.1">
    <property type="nucleotide sequence ID" value="NZ_JAAEDI010000030.1"/>
</dbReference>
<comment type="caution">
    <text evidence="2">The sequence shown here is derived from an EMBL/GenBank/DDBJ whole genome shotgun (WGS) entry which is preliminary data.</text>
</comment>
<sequence>MTQIPDAPEEELRREAERQQGGTVGDVLDATGTVLDLGITAVEIVASSAGQAAIGAASAAVEGTVTVATVSLEVVGSVLGGLTDL</sequence>
<gene>
    <name evidence="2" type="ORF">GXW78_23050</name>
</gene>